<keyword evidence="2" id="KW-1133">Transmembrane helix</keyword>
<proteinExistence type="predicted"/>
<feature type="transmembrane region" description="Helical" evidence="2">
    <location>
        <begin position="151"/>
        <end position="172"/>
    </location>
</feature>
<keyword evidence="4" id="KW-1185">Reference proteome</keyword>
<feature type="region of interest" description="Disordered" evidence="1">
    <location>
        <begin position="244"/>
        <end position="282"/>
    </location>
</feature>
<accession>A0AAN6DMF4</accession>
<keyword evidence="2" id="KW-0812">Transmembrane</keyword>
<feature type="compositionally biased region" description="Polar residues" evidence="1">
    <location>
        <begin position="252"/>
        <end position="270"/>
    </location>
</feature>
<dbReference type="AlphaFoldDB" id="A0AAN6DMF4"/>
<name>A0AAN6DMF4_9EURO</name>
<comment type="caution">
    <text evidence="3">The sequence shown here is derived from an EMBL/GenBank/DDBJ whole genome shotgun (WGS) entry which is preliminary data.</text>
</comment>
<protein>
    <submittedName>
        <fullName evidence="3">Uncharacterized protein</fullName>
    </submittedName>
</protein>
<evidence type="ECO:0000313" key="3">
    <source>
        <dbReference type="EMBL" id="KAI1607909.1"/>
    </source>
</evidence>
<sequence length="282" mass="32294">MSTNLVTYLTCRYLRGKKEDLSQRMTSPKSRLRLPPFWSCSNQFLDDLDQFHNIRPRSYHSPFLAKPHFQPLGPFSHHDQVAAMTTDPNWPPQWLTVTIVVLYYVVYPVYLVLKVLWYILLLLSSPFIYIGHATFNLSMIPWRIFARFEPIWYFIGTAVILGVLLGLTLHFAMRAFVVVLNLDHKPAQKPIPARGHDAVSYRKAREAKKQKQMDEQERLNAQAQLIASQPLIQEAVREARKMPLSGAPVSPLSPNVSGARTPGLLQQTILEHSDEDDDSSVF</sequence>
<reference evidence="3" key="1">
    <citation type="journal article" date="2022" name="bioRxiv">
        <title>Deciphering the potential niche of two novel black yeast fungi from a biological soil crust based on their genomes, phenotypes, and melanin regulation.</title>
        <authorList>
            <consortium name="DOE Joint Genome Institute"/>
            <person name="Carr E.C."/>
            <person name="Barton Q."/>
            <person name="Grambo S."/>
            <person name="Sullivan M."/>
            <person name="Renfro C.M."/>
            <person name="Kuo A."/>
            <person name="Pangilinan J."/>
            <person name="Lipzen A."/>
            <person name="Keymanesh K."/>
            <person name="Savage E."/>
            <person name="Barry K."/>
            <person name="Grigoriev I.V."/>
            <person name="Riekhof W.R."/>
            <person name="Harris S.S."/>
        </authorList>
    </citation>
    <scope>NUCLEOTIDE SEQUENCE</scope>
    <source>
        <strain evidence="3">JF 03-4F</strain>
    </source>
</reference>
<feature type="transmembrane region" description="Helical" evidence="2">
    <location>
        <begin position="94"/>
        <end position="113"/>
    </location>
</feature>
<gene>
    <name evidence="3" type="ORF">EDD36DRAFT_111193</name>
</gene>
<feature type="compositionally biased region" description="Acidic residues" evidence="1">
    <location>
        <begin position="273"/>
        <end position="282"/>
    </location>
</feature>
<evidence type="ECO:0000256" key="1">
    <source>
        <dbReference type="SAM" id="MobiDB-lite"/>
    </source>
</evidence>
<evidence type="ECO:0000313" key="4">
    <source>
        <dbReference type="Proteomes" id="UP001203852"/>
    </source>
</evidence>
<keyword evidence="2" id="KW-0472">Membrane</keyword>
<evidence type="ECO:0000256" key="2">
    <source>
        <dbReference type="SAM" id="Phobius"/>
    </source>
</evidence>
<organism evidence="3 4">
    <name type="scientific">Exophiala viscosa</name>
    <dbReference type="NCBI Taxonomy" id="2486360"/>
    <lineage>
        <taxon>Eukaryota</taxon>
        <taxon>Fungi</taxon>
        <taxon>Dikarya</taxon>
        <taxon>Ascomycota</taxon>
        <taxon>Pezizomycotina</taxon>
        <taxon>Eurotiomycetes</taxon>
        <taxon>Chaetothyriomycetidae</taxon>
        <taxon>Chaetothyriales</taxon>
        <taxon>Herpotrichiellaceae</taxon>
        <taxon>Exophiala</taxon>
    </lineage>
</organism>
<feature type="transmembrane region" description="Helical" evidence="2">
    <location>
        <begin position="120"/>
        <end position="145"/>
    </location>
</feature>
<dbReference type="Proteomes" id="UP001203852">
    <property type="component" value="Unassembled WGS sequence"/>
</dbReference>
<dbReference type="EMBL" id="MU404365">
    <property type="protein sequence ID" value="KAI1607909.1"/>
    <property type="molecule type" value="Genomic_DNA"/>
</dbReference>